<reference evidence="2 3" key="1">
    <citation type="submission" date="2020-06" db="EMBL/GenBank/DDBJ databases">
        <title>Genome mining for natural products.</title>
        <authorList>
            <person name="Zhang B."/>
            <person name="Shi J."/>
            <person name="Ge H."/>
        </authorList>
    </citation>
    <scope>NUCLEOTIDE SEQUENCE [LARGE SCALE GENOMIC DNA]</scope>
    <source>
        <strain evidence="2 3">NA00687</strain>
    </source>
</reference>
<keyword evidence="1" id="KW-0812">Transmembrane</keyword>
<accession>A0A7H8N4J7</accession>
<evidence type="ECO:0000256" key="1">
    <source>
        <dbReference type="SAM" id="Phobius"/>
    </source>
</evidence>
<dbReference type="Proteomes" id="UP000509303">
    <property type="component" value="Chromosome"/>
</dbReference>
<organism evidence="2 3">
    <name type="scientific">Streptomyces buecherae</name>
    <dbReference type="NCBI Taxonomy" id="2763006"/>
    <lineage>
        <taxon>Bacteria</taxon>
        <taxon>Bacillati</taxon>
        <taxon>Actinomycetota</taxon>
        <taxon>Actinomycetes</taxon>
        <taxon>Kitasatosporales</taxon>
        <taxon>Streptomycetaceae</taxon>
        <taxon>Streptomyces</taxon>
    </lineage>
</organism>
<feature type="transmembrane region" description="Helical" evidence="1">
    <location>
        <begin position="77"/>
        <end position="98"/>
    </location>
</feature>
<sequence length="209" mass="23059">MAAKPVRVGRSRARVVNRVLLGLAGLLLLALGAAVLVGGLDLPRRWNFGLPGSWPFDGPDDVLLTHDDRRRWRDEGWWWPTAIAALALFVLLALWWLLAQARRRRLREVLVASGEGEGAVLRGRALEGVLAAEAEAMDGVDRARVTLRGRRTAPEARVRLVLAAHAQPAETLARLRAEALEHARASAGLDRLPAEVRMRAVRHRAERVS</sequence>
<evidence type="ECO:0000313" key="2">
    <source>
        <dbReference type="EMBL" id="QKW49243.1"/>
    </source>
</evidence>
<name>A0A7H8N4J7_9ACTN</name>
<keyword evidence="3" id="KW-1185">Reference proteome</keyword>
<gene>
    <name evidence="2" type="primary">amaP</name>
    <name evidence="2" type="ORF">HUT08_06460</name>
</gene>
<keyword evidence="1" id="KW-0472">Membrane</keyword>
<protein>
    <submittedName>
        <fullName evidence="2">Alkaline shock response membrane anchor protein AmaP</fullName>
    </submittedName>
</protein>
<keyword evidence="1" id="KW-1133">Transmembrane helix</keyword>
<proteinExistence type="predicted"/>
<evidence type="ECO:0000313" key="3">
    <source>
        <dbReference type="Proteomes" id="UP000509303"/>
    </source>
</evidence>
<dbReference type="RefSeq" id="WP_176160976.1">
    <property type="nucleotide sequence ID" value="NZ_CP054929.1"/>
</dbReference>
<dbReference type="EMBL" id="CP054929">
    <property type="protein sequence ID" value="QKW49243.1"/>
    <property type="molecule type" value="Genomic_DNA"/>
</dbReference>
<dbReference type="NCBIfam" id="NF033218">
    <property type="entry name" value="anchor_AmaP"/>
    <property type="match status" value="1"/>
</dbReference>
<dbReference type="AlphaFoldDB" id="A0A7H8N4J7"/>